<name>A0A7X1AY73_9BACT</name>
<comment type="caution">
    <text evidence="1">The sequence shown here is derived from an EMBL/GenBank/DDBJ whole genome shotgun (WGS) entry which is preliminary data.</text>
</comment>
<organism evidence="1 2">
    <name type="scientific">Puniceicoccus vermicola</name>
    <dbReference type="NCBI Taxonomy" id="388746"/>
    <lineage>
        <taxon>Bacteria</taxon>
        <taxon>Pseudomonadati</taxon>
        <taxon>Verrucomicrobiota</taxon>
        <taxon>Opitutia</taxon>
        <taxon>Puniceicoccales</taxon>
        <taxon>Puniceicoccaceae</taxon>
        <taxon>Puniceicoccus</taxon>
    </lineage>
</organism>
<proteinExistence type="predicted"/>
<evidence type="ECO:0000313" key="2">
    <source>
        <dbReference type="Proteomes" id="UP000525652"/>
    </source>
</evidence>
<protein>
    <submittedName>
        <fullName evidence="1">Uncharacterized protein</fullName>
    </submittedName>
</protein>
<dbReference type="RefSeq" id="WP_185692772.1">
    <property type="nucleotide sequence ID" value="NZ_JACHVA010000082.1"/>
</dbReference>
<dbReference type="Proteomes" id="UP000525652">
    <property type="component" value="Unassembled WGS sequence"/>
</dbReference>
<dbReference type="EMBL" id="JACHVA010000082">
    <property type="protein sequence ID" value="MBC2602072.1"/>
    <property type="molecule type" value="Genomic_DNA"/>
</dbReference>
<accession>A0A7X1AY73</accession>
<evidence type="ECO:0000313" key="1">
    <source>
        <dbReference type="EMBL" id="MBC2602072.1"/>
    </source>
</evidence>
<sequence>MTPQQLQQEIAMNYKIEIDQIIGRSLINLQAIKSCIATLIVCENEDITDKKLANSTFTTLIEGPIDNLIPRIEESKPNLFDTEELKEIAKKEKDLIYHIYPSGKYHTARMQDTKDLNPMGEYFEEKRKQYIGAASKYLSTQKEFCLDNSFTYILANHKYNLDRINQNPITNNQLP</sequence>
<keyword evidence="2" id="KW-1185">Reference proteome</keyword>
<dbReference type="AlphaFoldDB" id="A0A7X1AY73"/>
<gene>
    <name evidence="1" type="ORF">H5P30_09820</name>
</gene>
<reference evidence="1 2" key="1">
    <citation type="submission" date="2020-07" db="EMBL/GenBank/DDBJ databases">
        <authorList>
            <person name="Feng X."/>
        </authorList>
    </citation>
    <scope>NUCLEOTIDE SEQUENCE [LARGE SCALE GENOMIC DNA]</scope>
    <source>
        <strain evidence="1 2">JCM14086</strain>
    </source>
</reference>